<organism evidence="2 3">
    <name type="scientific">Hydnomerulius pinastri MD-312</name>
    <dbReference type="NCBI Taxonomy" id="994086"/>
    <lineage>
        <taxon>Eukaryota</taxon>
        <taxon>Fungi</taxon>
        <taxon>Dikarya</taxon>
        <taxon>Basidiomycota</taxon>
        <taxon>Agaricomycotina</taxon>
        <taxon>Agaricomycetes</taxon>
        <taxon>Agaricomycetidae</taxon>
        <taxon>Boletales</taxon>
        <taxon>Boletales incertae sedis</taxon>
        <taxon>Leucogyrophana</taxon>
    </lineage>
</organism>
<feature type="compositionally biased region" description="Low complexity" evidence="1">
    <location>
        <begin position="35"/>
        <end position="67"/>
    </location>
</feature>
<evidence type="ECO:0000313" key="2">
    <source>
        <dbReference type="EMBL" id="KIJ59964.1"/>
    </source>
</evidence>
<dbReference type="Proteomes" id="UP000053820">
    <property type="component" value="Unassembled WGS sequence"/>
</dbReference>
<evidence type="ECO:0000256" key="1">
    <source>
        <dbReference type="SAM" id="MobiDB-lite"/>
    </source>
</evidence>
<dbReference type="AlphaFoldDB" id="A0A0C9V3N7"/>
<accession>A0A0C9V3N7</accession>
<feature type="region of interest" description="Disordered" evidence="1">
    <location>
        <begin position="157"/>
        <end position="218"/>
    </location>
</feature>
<evidence type="ECO:0000313" key="3">
    <source>
        <dbReference type="Proteomes" id="UP000053820"/>
    </source>
</evidence>
<feature type="compositionally biased region" description="Polar residues" evidence="1">
    <location>
        <begin position="75"/>
        <end position="86"/>
    </location>
</feature>
<dbReference type="OrthoDB" id="3358956at2759"/>
<feature type="compositionally biased region" description="Polar residues" evidence="1">
    <location>
        <begin position="157"/>
        <end position="182"/>
    </location>
</feature>
<sequence>MYSIPLRAFRSMANMIDKHCDTIADQIKSQLPQIRSSTRASTSTSTNPNRFPTSTPTSPAKPPTKSALKTRASTRDLTTPSKTPSNKRGVAFPQHTLDNNNDDDAASFPATPTKKRRIDSLSPSKSRPSASPSKRSQQPAATSVAAFHAALAGEAVSNQNAQTGPQISGNVDWTTDASQNVGPSTPRRPRTRSSAPSATVATPMEIEQQSSPSRPAARAHRRFRPVYLEQQQWCARDPKVERMWALAVRHRSKMMELYEHPFERYRPARAVDVMAA</sequence>
<gene>
    <name evidence="2" type="ORF">HYDPIDRAFT_117867</name>
</gene>
<keyword evidence="3" id="KW-1185">Reference proteome</keyword>
<feature type="compositionally biased region" description="Low complexity" evidence="1">
    <location>
        <begin position="122"/>
        <end position="140"/>
    </location>
</feature>
<reference evidence="2 3" key="1">
    <citation type="submission" date="2014-04" db="EMBL/GenBank/DDBJ databases">
        <title>Evolutionary Origins and Diversification of the Mycorrhizal Mutualists.</title>
        <authorList>
            <consortium name="DOE Joint Genome Institute"/>
            <consortium name="Mycorrhizal Genomics Consortium"/>
            <person name="Kohler A."/>
            <person name="Kuo A."/>
            <person name="Nagy L.G."/>
            <person name="Floudas D."/>
            <person name="Copeland A."/>
            <person name="Barry K.W."/>
            <person name="Cichocki N."/>
            <person name="Veneault-Fourrey C."/>
            <person name="LaButti K."/>
            <person name="Lindquist E.A."/>
            <person name="Lipzen A."/>
            <person name="Lundell T."/>
            <person name="Morin E."/>
            <person name="Murat C."/>
            <person name="Riley R."/>
            <person name="Ohm R."/>
            <person name="Sun H."/>
            <person name="Tunlid A."/>
            <person name="Henrissat B."/>
            <person name="Grigoriev I.V."/>
            <person name="Hibbett D.S."/>
            <person name="Martin F."/>
        </authorList>
    </citation>
    <scope>NUCLEOTIDE SEQUENCE [LARGE SCALE GENOMIC DNA]</scope>
    <source>
        <strain evidence="2 3">MD-312</strain>
    </source>
</reference>
<protein>
    <submittedName>
        <fullName evidence="2">Uncharacterized protein</fullName>
    </submittedName>
</protein>
<dbReference type="HOGENOM" id="CLU_1008516_0_0_1"/>
<proteinExistence type="predicted"/>
<dbReference type="EMBL" id="KN839878">
    <property type="protein sequence ID" value="KIJ59964.1"/>
    <property type="molecule type" value="Genomic_DNA"/>
</dbReference>
<feature type="region of interest" description="Disordered" evidence="1">
    <location>
        <begin position="29"/>
        <end position="143"/>
    </location>
</feature>
<name>A0A0C9V3N7_9AGAM</name>